<evidence type="ECO:0000313" key="3">
    <source>
        <dbReference type="Proteomes" id="UP000238176"/>
    </source>
</evidence>
<keyword evidence="3" id="KW-1185">Reference proteome</keyword>
<evidence type="ECO:0000256" key="1">
    <source>
        <dbReference type="SAM" id="Phobius"/>
    </source>
</evidence>
<gene>
    <name evidence="2" type="ORF">B0I28_10727</name>
</gene>
<protein>
    <submittedName>
        <fullName evidence="2">Uncharacterized protein</fullName>
    </submittedName>
</protein>
<evidence type="ECO:0000313" key="2">
    <source>
        <dbReference type="EMBL" id="PRY57181.1"/>
    </source>
</evidence>
<keyword evidence="1" id="KW-0472">Membrane</keyword>
<dbReference type="AlphaFoldDB" id="A0A2T0UGV6"/>
<keyword evidence="1" id="KW-0812">Transmembrane</keyword>
<keyword evidence="1" id="KW-1133">Transmembrane helix</keyword>
<feature type="transmembrane region" description="Helical" evidence="1">
    <location>
        <begin position="101"/>
        <end position="126"/>
    </location>
</feature>
<feature type="transmembrane region" description="Helical" evidence="1">
    <location>
        <begin position="146"/>
        <end position="170"/>
    </location>
</feature>
<dbReference type="EMBL" id="PVTJ01000007">
    <property type="protein sequence ID" value="PRY57181.1"/>
    <property type="molecule type" value="Genomic_DNA"/>
</dbReference>
<proteinExistence type="predicted"/>
<accession>A0A2T0UGV6</accession>
<dbReference type="OrthoDB" id="9837165at2"/>
<reference evidence="2 3" key="1">
    <citation type="submission" date="2018-03" db="EMBL/GenBank/DDBJ databases">
        <title>Genomic Encyclopedia of Type Strains, Phase III (KMG-III): the genomes of soil and plant-associated and newly described type strains.</title>
        <authorList>
            <person name="Whitman W."/>
        </authorList>
    </citation>
    <scope>NUCLEOTIDE SEQUENCE [LARGE SCALE GENOMIC DNA]</scope>
    <source>
        <strain evidence="2 3">CGMCC 4.7067</strain>
    </source>
</reference>
<comment type="caution">
    <text evidence="2">The sequence shown here is derived from an EMBL/GenBank/DDBJ whole genome shotgun (WGS) entry which is preliminary data.</text>
</comment>
<sequence length="190" mass="20088">MRRPLFEPWPEPSRSDAAISLAITLGAVLLVCAFLLLGLAVSANAATPAYLRGIDPEIAHTYPPVIDAAVRWLLLYPGIACLVLAGAFGALALAAKSGPRWSVVASGVACGAGALALLVLFALRAARTNLEFYTVYMWLRDMSPTQFGTSMEIALLATVIGLPTIGILLIRRHLRNADAAEQHARQGSPG</sequence>
<feature type="transmembrane region" description="Helical" evidence="1">
    <location>
        <begin position="69"/>
        <end position="94"/>
    </location>
</feature>
<dbReference type="Proteomes" id="UP000238176">
    <property type="component" value="Unassembled WGS sequence"/>
</dbReference>
<name>A0A2T0UGV6_9ACTN</name>
<dbReference type="RefSeq" id="WP_146148149.1">
    <property type="nucleotide sequence ID" value="NZ_PVTJ01000007.1"/>
</dbReference>
<organism evidence="2 3">
    <name type="scientific">Glycomyces artemisiae</name>
    <dbReference type="NCBI Taxonomy" id="1076443"/>
    <lineage>
        <taxon>Bacteria</taxon>
        <taxon>Bacillati</taxon>
        <taxon>Actinomycetota</taxon>
        <taxon>Actinomycetes</taxon>
        <taxon>Glycomycetales</taxon>
        <taxon>Glycomycetaceae</taxon>
        <taxon>Glycomyces</taxon>
    </lineage>
</organism>